<gene>
    <name evidence="2" type="ORF">N7493_004608</name>
</gene>
<reference evidence="2" key="1">
    <citation type="journal article" date="2023" name="IMA Fungus">
        <title>Comparative genomic study of the Penicillium genus elucidates a diverse pangenome and 15 lateral gene transfer events.</title>
        <authorList>
            <person name="Petersen C."/>
            <person name="Sorensen T."/>
            <person name="Nielsen M.R."/>
            <person name="Sondergaard T.E."/>
            <person name="Sorensen J.L."/>
            <person name="Fitzpatrick D.A."/>
            <person name="Frisvad J.C."/>
            <person name="Nielsen K.L."/>
        </authorList>
    </citation>
    <scope>NUCLEOTIDE SEQUENCE</scope>
    <source>
        <strain evidence="2">IBT 17514</strain>
    </source>
</reference>
<dbReference type="Proteomes" id="UP001215712">
    <property type="component" value="Unassembled WGS sequence"/>
</dbReference>
<keyword evidence="3" id="KW-1185">Reference proteome</keyword>
<evidence type="ECO:0000313" key="2">
    <source>
        <dbReference type="EMBL" id="KAJ5728278.1"/>
    </source>
</evidence>
<protein>
    <submittedName>
        <fullName evidence="2">Uncharacterized protein</fullName>
    </submittedName>
</protein>
<feature type="compositionally biased region" description="Polar residues" evidence="1">
    <location>
        <begin position="463"/>
        <end position="481"/>
    </location>
</feature>
<reference evidence="2" key="2">
    <citation type="submission" date="2023-01" db="EMBL/GenBank/DDBJ databases">
        <authorList>
            <person name="Petersen C."/>
        </authorList>
    </citation>
    <scope>NUCLEOTIDE SEQUENCE</scope>
    <source>
        <strain evidence="2">IBT 17514</strain>
    </source>
</reference>
<feature type="compositionally biased region" description="Polar residues" evidence="1">
    <location>
        <begin position="237"/>
        <end position="249"/>
    </location>
</feature>
<sequence>MATSRDDRIALARHNYPQSPFNRARERSYEFNMEPNLPTSPKQNGTRNRHTYRTGTLAGAYRAASRASLEEGIQLGSSPSPRQARRPFAALSPRSETSNTPLELHDAYRRNEEDGIPGSHALFEGLGGSRRARSGSRTSRTSSHTRDHDYGEVVNHGLAISEASLFSENERFSPRRRTSDYTKDEQRLRRVTGKDSPVFSRAKVGARAALTADNLQRREDEVEEVESQHVSEDDNENGPSLNLPTTWGSRATRRQEWLRNVSQRSVSDQSKEREEEHPNPRISETRPETNTRPKDTSIPKFRASPRSLERSRNPTRNVLEERTVNSPVQQAPAFTFTSGQNNTGPRQNPPEDGDPIPNTPIVVFKGSNYIKPNLPKRDSQDLLRRLSRTESPKLEQVQTPEPPKLFERRIYDKTPRVTGAWIDTPMTEKVTQLPADLTKDIVSPPVVSPPVVSRKVEAPVQQIKPSVQTQPKPESQNNEPVSTKEVLTEESQPSKSSKHTVVRPKLPKSGLETVIEDMNSGKESFDVSDDTIESLQAIMDDQSALKTEEEEEAAYEKEVIDKLKLAETNGQKSYDTNRLDDKLTSLKTHIEQVKKGLNRLENHVARQDSILSQPSSSTPKEKETKENPQTTHSHTIIETCKHCESNSDGRIYAAIPLPRLWKQNLSTGRRQLTKLGWFTLVSLTWYVIECTMMELYSHPLISDTCEGYCLLPDAPEFPWVTTTMLWRWSHLSTVLMPVFTVIMALLRLFAQLLGLWDGYVDEPGQLGSLIGEIRINGTPVSFPWLSSPTAEGIPPPQEPAWTPRSEPTSRVEMPVTWGDDLPSMDEDEYL</sequence>
<feature type="region of interest" description="Disordered" evidence="1">
    <location>
        <begin position="72"/>
        <end position="153"/>
    </location>
</feature>
<feature type="compositionally biased region" description="Basic and acidic residues" evidence="1">
    <location>
        <begin position="1"/>
        <end position="10"/>
    </location>
</feature>
<evidence type="ECO:0000313" key="3">
    <source>
        <dbReference type="Proteomes" id="UP001215712"/>
    </source>
</evidence>
<feature type="compositionally biased region" description="Basic and acidic residues" evidence="1">
    <location>
        <begin position="103"/>
        <end position="113"/>
    </location>
</feature>
<feature type="region of interest" description="Disordered" evidence="1">
    <location>
        <begin position="604"/>
        <end position="633"/>
    </location>
</feature>
<feature type="region of interest" description="Disordered" evidence="1">
    <location>
        <begin position="453"/>
        <end position="509"/>
    </location>
</feature>
<dbReference type="AlphaFoldDB" id="A0AAD6MX76"/>
<feature type="compositionally biased region" description="Basic and acidic residues" evidence="1">
    <location>
        <begin position="170"/>
        <end position="188"/>
    </location>
</feature>
<proteinExistence type="predicted"/>
<feature type="compositionally biased region" description="Polar residues" evidence="1">
    <location>
        <begin position="335"/>
        <end position="346"/>
    </location>
</feature>
<name>A0AAD6MX76_9EURO</name>
<evidence type="ECO:0000256" key="1">
    <source>
        <dbReference type="SAM" id="MobiDB-lite"/>
    </source>
</evidence>
<feature type="compositionally biased region" description="Basic and acidic residues" evidence="1">
    <location>
        <begin position="215"/>
        <end position="232"/>
    </location>
</feature>
<organism evidence="2 3">
    <name type="scientific">Penicillium malachiteum</name>
    <dbReference type="NCBI Taxonomy" id="1324776"/>
    <lineage>
        <taxon>Eukaryota</taxon>
        <taxon>Fungi</taxon>
        <taxon>Dikarya</taxon>
        <taxon>Ascomycota</taxon>
        <taxon>Pezizomycotina</taxon>
        <taxon>Eurotiomycetes</taxon>
        <taxon>Eurotiomycetidae</taxon>
        <taxon>Eurotiales</taxon>
        <taxon>Aspergillaceae</taxon>
        <taxon>Penicillium</taxon>
    </lineage>
</organism>
<comment type="caution">
    <text evidence="2">The sequence shown here is derived from an EMBL/GenBank/DDBJ whole genome shotgun (WGS) entry which is preliminary data.</text>
</comment>
<feature type="compositionally biased region" description="Basic and acidic residues" evidence="1">
    <location>
        <begin position="307"/>
        <end position="323"/>
    </location>
</feature>
<feature type="compositionally biased region" description="Basic residues" evidence="1">
    <location>
        <begin position="496"/>
        <end position="506"/>
    </location>
</feature>
<feature type="compositionally biased region" description="Polar residues" evidence="1">
    <location>
        <begin position="609"/>
        <end position="618"/>
    </location>
</feature>
<feature type="compositionally biased region" description="Basic and acidic residues" evidence="1">
    <location>
        <begin position="269"/>
        <end position="297"/>
    </location>
</feature>
<accession>A0AAD6MX76</accession>
<feature type="region of interest" description="Disordered" evidence="1">
    <location>
        <begin position="210"/>
        <end position="357"/>
    </location>
</feature>
<feature type="region of interest" description="Disordered" evidence="1">
    <location>
        <begin position="170"/>
        <end position="196"/>
    </location>
</feature>
<feature type="region of interest" description="Disordered" evidence="1">
    <location>
        <begin position="786"/>
        <end position="830"/>
    </location>
</feature>
<dbReference type="EMBL" id="JAQJAN010000005">
    <property type="protein sequence ID" value="KAJ5728278.1"/>
    <property type="molecule type" value="Genomic_DNA"/>
</dbReference>
<feature type="region of interest" description="Disordered" evidence="1">
    <location>
        <begin position="1"/>
        <end position="25"/>
    </location>
</feature>